<comment type="caution">
    <text evidence="1">The sequence shown here is derived from an EMBL/GenBank/DDBJ whole genome shotgun (WGS) entry which is preliminary data.</text>
</comment>
<dbReference type="Pfam" id="PF00300">
    <property type="entry name" value="His_Phos_1"/>
    <property type="match status" value="1"/>
</dbReference>
<dbReference type="SMART" id="SM00855">
    <property type="entry name" value="PGAM"/>
    <property type="match status" value="1"/>
</dbReference>
<evidence type="ECO:0000313" key="2">
    <source>
        <dbReference type="Proteomes" id="UP000053675"/>
    </source>
</evidence>
<dbReference type="AlphaFoldDB" id="A0A084U982"/>
<dbReference type="EMBL" id="JMQM01000001">
    <property type="protein sequence ID" value="KFB09518.1"/>
    <property type="molecule type" value="Genomic_DNA"/>
</dbReference>
<dbReference type="PANTHER" id="PTHR47623">
    <property type="entry name" value="OS09G0287300 PROTEIN"/>
    <property type="match status" value="1"/>
</dbReference>
<dbReference type="PANTHER" id="PTHR47623:SF1">
    <property type="entry name" value="OS09G0287300 PROTEIN"/>
    <property type="match status" value="1"/>
</dbReference>
<dbReference type="SUPFAM" id="SSF53254">
    <property type="entry name" value="Phosphoglycerate mutase-like"/>
    <property type="match status" value="1"/>
</dbReference>
<dbReference type="PATRIC" id="fig|472175.3.peg.554"/>
<protein>
    <recommendedName>
        <fullName evidence="3">Phosphohistidine phosphatase, SixA</fullName>
    </recommendedName>
</protein>
<dbReference type="Gene3D" id="3.40.50.1240">
    <property type="entry name" value="Phosphoglycerate mutase-like"/>
    <property type="match status" value="1"/>
</dbReference>
<dbReference type="OrthoDB" id="9810154at2"/>
<dbReference type="InterPro" id="IPR013078">
    <property type="entry name" value="His_Pase_superF_clade-1"/>
</dbReference>
<dbReference type="Proteomes" id="UP000053675">
    <property type="component" value="Unassembled WGS sequence"/>
</dbReference>
<evidence type="ECO:0000313" key="1">
    <source>
        <dbReference type="EMBL" id="KFB09518.1"/>
    </source>
</evidence>
<gene>
    <name evidence="1" type="ORF">EL18_00534</name>
</gene>
<accession>A0A084U982</accession>
<dbReference type="InterPro" id="IPR029033">
    <property type="entry name" value="His_PPase_superfam"/>
</dbReference>
<reference evidence="1 2" key="1">
    <citation type="submission" date="2014-05" db="EMBL/GenBank/DDBJ databases">
        <title>Draft Genome Sequence of Nitratireductor basaltis Strain UMTGB225, A Marine Bacterium Isolated from Green Barrel Tunicate.</title>
        <authorList>
            <person name="Gan H.Y."/>
        </authorList>
    </citation>
    <scope>NUCLEOTIDE SEQUENCE [LARGE SCALE GENOMIC DNA]</scope>
    <source>
        <strain evidence="1 2">UMTGB225</strain>
    </source>
</reference>
<proteinExistence type="predicted"/>
<dbReference type="RefSeq" id="WP_036479506.1">
    <property type="nucleotide sequence ID" value="NZ_JMQM01000001.1"/>
</dbReference>
<dbReference type="CDD" id="cd07067">
    <property type="entry name" value="HP_PGM_like"/>
    <property type="match status" value="1"/>
</dbReference>
<evidence type="ECO:0008006" key="3">
    <source>
        <dbReference type="Google" id="ProtNLM"/>
    </source>
</evidence>
<keyword evidence="2" id="KW-1185">Reference proteome</keyword>
<name>A0A084U982_9HYPH</name>
<dbReference type="STRING" id="472175.EL18_00534"/>
<dbReference type="eggNOG" id="COG2062">
    <property type="taxonomic scope" value="Bacteria"/>
</dbReference>
<sequence length="176" mass="19660">MRELYLLRHAKSSWDDPALADHDRPLSGRGERAAPLMGRYMAEQGLFPDHVLVSPARRTRRTWKLLASELGQGYSEAEFHDDIYNASADRLLTLLRQVPDDVARVLLVGHNPGLEDLASSLADEDSDADAAARMREKYPTAALACFEVQEQWSALDHGTACLTRFVVPRALEMDAE</sequence>
<organism evidence="1 2">
    <name type="scientific">Nitratireductor basaltis</name>
    <dbReference type="NCBI Taxonomy" id="472175"/>
    <lineage>
        <taxon>Bacteria</taxon>
        <taxon>Pseudomonadati</taxon>
        <taxon>Pseudomonadota</taxon>
        <taxon>Alphaproteobacteria</taxon>
        <taxon>Hyphomicrobiales</taxon>
        <taxon>Phyllobacteriaceae</taxon>
        <taxon>Nitratireductor</taxon>
    </lineage>
</organism>